<comment type="caution">
    <text evidence="4">The sequence shown here is derived from an EMBL/GenBank/DDBJ whole genome shotgun (WGS) entry which is preliminary data.</text>
</comment>
<dbReference type="EMBL" id="LKST01000001">
    <property type="protein sequence ID" value="KQB84960.1"/>
    <property type="molecule type" value="Genomic_DNA"/>
</dbReference>
<keyword evidence="5" id="KW-1185">Reference proteome</keyword>
<dbReference type="InterPro" id="IPR057326">
    <property type="entry name" value="KR_dom"/>
</dbReference>
<evidence type="ECO:0000313" key="4">
    <source>
        <dbReference type="EMBL" id="KQB84960.1"/>
    </source>
</evidence>
<dbReference type="Gene3D" id="3.40.50.720">
    <property type="entry name" value="NAD(P)-binding Rossmann-like Domain"/>
    <property type="match status" value="1"/>
</dbReference>
<dbReference type="EC" id="1.3.1.28" evidence="4"/>
<dbReference type="PRINTS" id="PR00081">
    <property type="entry name" value="GDHRDH"/>
</dbReference>
<dbReference type="STRING" id="1544416.Cocul_00092"/>
<dbReference type="PROSITE" id="PS00061">
    <property type="entry name" value="ADH_SHORT"/>
    <property type="match status" value="1"/>
</dbReference>
<feature type="domain" description="Ketoreductase" evidence="3">
    <location>
        <begin position="7"/>
        <end position="184"/>
    </location>
</feature>
<organism evidence="4 5">
    <name type="scientific">Corynebacterium oculi</name>
    <dbReference type="NCBI Taxonomy" id="1544416"/>
    <lineage>
        <taxon>Bacteria</taxon>
        <taxon>Bacillati</taxon>
        <taxon>Actinomycetota</taxon>
        <taxon>Actinomycetes</taxon>
        <taxon>Mycobacteriales</taxon>
        <taxon>Corynebacteriaceae</taxon>
        <taxon>Corynebacterium</taxon>
    </lineage>
</organism>
<dbReference type="InterPro" id="IPR002347">
    <property type="entry name" value="SDR_fam"/>
</dbReference>
<dbReference type="Proteomes" id="UP000050517">
    <property type="component" value="Unassembled WGS sequence"/>
</dbReference>
<dbReference type="FunFam" id="3.40.50.720:FF:000084">
    <property type="entry name" value="Short-chain dehydrogenase reductase"/>
    <property type="match status" value="1"/>
</dbReference>
<dbReference type="PATRIC" id="fig|1544416.3.peg.92"/>
<accession>A0A0Q0Z604</accession>
<dbReference type="SUPFAM" id="SSF51735">
    <property type="entry name" value="NAD(P)-binding Rossmann-fold domains"/>
    <property type="match status" value="1"/>
</dbReference>
<evidence type="ECO:0000256" key="1">
    <source>
        <dbReference type="ARBA" id="ARBA00006484"/>
    </source>
</evidence>
<sequence>MPTESTDLIIVTGAAGGIGAAVAKQCAQRPGVALLLTDREEAALNRIAGEVRARADKGTRVYAEPCDLASEEAVTALVERATRTHGAPRYLIHAAGVFVDRPVTETSAEEFSRMMSVNAHGTFYLLRAAARAMEQEQVEQDRAMVVVASNAAGVPRVGMGAYAASKAAASALTRCLGLELAGAGVRCNVVCPGSTDTAMQRDFWASDPEAGRRRSLEGDLGTHRLGIPLGRIARPEDVAHTVDFLASERARHVTLQELYVDGGATLHA</sequence>
<protein>
    <submittedName>
        <fullName evidence="4">2,3-dihydro-2,3-dihydroxybenzoate dehydrogenase</fullName>
        <ecNumber evidence="4">1.3.1.28</ecNumber>
    </submittedName>
</protein>
<name>A0A0Q0Z604_9CORY</name>
<dbReference type="GO" id="GO:0016616">
    <property type="term" value="F:oxidoreductase activity, acting on the CH-OH group of donors, NAD or NADP as acceptor"/>
    <property type="evidence" value="ECO:0007669"/>
    <property type="project" value="UniProtKB-ARBA"/>
</dbReference>
<evidence type="ECO:0000259" key="3">
    <source>
        <dbReference type="SMART" id="SM00822"/>
    </source>
</evidence>
<dbReference type="PANTHER" id="PTHR42760">
    <property type="entry name" value="SHORT-CHAIN DEHYDROGENASES/REDUCTASES FAMILY MEMBER"/>
    <property type="match status" value="1"/>
</dbReference>
<gene>
    <name evidence="4" type="primary">entA_1</name>
    <name evidence="4" type="ORF">Cocul_00092</name>
</gene>
<comment type="similarity">
    <text evidence="1">Belongs to the short-chain dehydrogenases/reductases (SDR) family.</text>
</comment>
<dbReference type="GO" id="GO:0008667">
    <property type="term" value="F:2,3-dihydro-2,3-dihydroxybenzoate dehydrogenase activity"/>
    <property type="evidence" value="ECO:0007669"/>
    <property type="project" value="UniProtKB-EC"/>
</dbReference>
<dbReference type="PANTHER" id="PTHR42760:SF115">
    <property type="entry name" value="3-OXOACYL-[ACYL-CARRIER-PROTEIN] REDUCTASE FABG"/>
    <property type="match status" value="1"/>
</dbReference>
<proteinExistence type="inferred from homology"/>
<dbReference type="AlphaFoldDB" id="A0A0Q0Z604"/>
<dbReference type="Pfam" id="PF13561">
    <property type="entry name" value="adh_short_C2"/>
    <property type="match status" value="1"/>
</dbReference>
<dbReference type="InterPro" id="IPR020904">
    <property type="entry name" value="Sc_DH/Rdtase_CS"/>
</dbReference>
<dbReference type="SMART" id="SM00822">
    <property type="entry name" value="PKS_KR"/>
    <property type="match status" value="1"/>
</dbReference>
<keyword evidence="2 4" id="KW-0560">Oxidoreductase</keyword>
<reference evidence="4 5" key="1">
    <citation type="submission" date="2015-10" db="EMBL/GenBank/DDBJ databases">
        <title>Corynebacteirum lowii and Corynebacterium oculi species nova, derived from human clinical disease and and emended description of Corynebacterium mastiditis.</title>
        <authorList>
            <person name="Bernard K."/>
            <person name="Pacheco A.L."/>
            <person name="Mcdougall C."/>
            <person name="Burtx T."/>
            <person name="Weibe D."/>
            <person name="Tyler S."/>
            <person name="Olson A.B."/>
            <person name="Cnockaert M."/>
            <person name="Eguchi H."/>
            <person name="Kuwahara T."/>
            <person name="Nakayama-Imaohji H."/>
            <person name="Boudewijins M."/>
            <person name="Van Hoecke F."/>
            <person name="Bernier A.-M."/>
            <person name="Vandamme P."/>
        </authorList>
    </citation>
    <scope>NUCLEOTIDE SEQUENCE [LARGE SCALE GENOMIC DNA]</scope>
    <source>
        <strain evidence="4 5">NML 130210</strain>
    </source>
</reference>
<dbReference type="RefSeq" id="WP_211257082.1">
    <property type="nucleotide sequence ID" value="NZ_LKST01000001.1"/>
</dbReference>
<evidence type="ECO:0000313" key="5">
    <source>
        <dbReference type="Proteomes" id="UP000050517"/>
    </source>
</evidence>
<dbReference type="InterPro" id="IPR036291">
    <property type="entry name" value="NAD(P)-bd_dom_sf"/>
</dbReference>
<evidence type="ECO:0000256" key="2">
    <source>
        <dbReference type="ARBA" id="ARBA00023002"/>
    </source>
</evidence>